<gene>
    <name evidence="1" type="ORF">ATCC51562_1838</name>
</gene>
<name>U2F425_9BACT</name>
<dbReference type="EMBL" id="ANNI01000012">
    <property type="protein sequence ID" value="ERJ24972.1"/>
    <property type="molecule type" value="Genomic_DNA"/>
</dbReference>
<comment type="caution">
    <text evidence="1">The sequence shown here is derived from an EMBL/GenBank/DDBJ whole genome shotgun (WGS) entry which is preliminary data.</text>
</comment>
<proteinExistence type="predicted"/>
<organism evidence="1 2">
    <name type="scientific">Campylobacter concisus ATCC 51562</name>
    <dbReference type="NCBI Taxonomy" id="1242969"/>
    <lineage>
        <taxon>Bacteria</taxon>
        <taxon>Pseudomonadati</taxon>
        <taxon>Campylobacterota</taxon>
        <taxon>Epsilonproteobacteria</taxon>
        <taxon>Campylobacterales</taxon>
        <taxon>Campylobacteraceae</taxon>
        <taxon>Campylobacter</taxon>
    </lineage>
</organism>
<protein>
    <submittedName>
        <fullName evidence="1">Uncharacterized protein</fullName>
    </submittedName>
</protein>
<evidence type="ECO:0000313" key="1">
    <source>
        <dbReference type="EMBL" id="ERJ24972.1"/>
    </source>
</evidence>
<dbReference type="AlphaFoldDB" id="U2F425"/>
<evidence type="ECO:0000313" key="2">
    <source>
        <dbReference type="Proteomes" id="UP000016627"/>
    </source>
</evidence>
<accession>U2F425</accession>
<sequence length="37" mass="4354">MNRMFYPHQNFTSQLSKSSQNISPCYEVAILPLFVFD</sequence>
<dbReference type="PATRIC" id="fig|1242969.3.peg.1879"/>
<dbReference type="Proteomes" id="UP000016627">
    <property type="component" value="Unassembled WGS sequence"/>
</dbReference>
<reference evidence="1 2" key="1">
    <citation type="journal article" date="2013" name="BMC Genomics">
        <title>Comparative genomics of Campylobacter concisus isolates reveals genetic diversity and provides insights into disease association.</title>
        <authorList>
            <person name="Deshpande N.P."/>
            <person name="Kaakoush N.O."/>
            <person name="Wilkins M.R."/>
            <person name="Mitchell H.M."/>
        </authorList>
    </citation>
    <scope>NUCLEOTIDE SEQUENCE [LARGE SCALE GENOMIC DNA]</scope>
    <source>
        <strain evidence="1 2">ATCC 51562</strain>
    </source>
</reference>